<evidence type="ECO:0000313" key="2">
    <source>
        <dbReference type="EMBL" id="PQK09969.1"/>
    </source>
</evidence>
<accession>A0A2S7Y1P9</accession>
<reference evidence="2 3" key="1">
    <citation type="submission" date="2016-07" db="EMBL/GenBank/DDBJ databases">
        <title>Comparative genomics of the entomopathogenic fungus Beauveria bassiana.</title>
        <authorList>
            <person name="Valero Jimenez C.A."/>
            <person name="Zwaan B.J."/>
            <person name="Van Kan J.A."/>
            <person name="Takken W."/>
            <person name="Debets A.J."/>
            <person name="Schoustra S.E."/>
            <person name="Koenraadt C.J."/>
        </authorList>
    </citation>
    <scope>NUCLEOTIDE SEQUENCE [LARGE SCALE GENOMIC DNA]</scope>
    <source>
        <strain evidence="2 3">ARSEF 8028</strain>
    </source>
</reference>
<proteinExistence type="predicted"/>
<dbReference type="EMBL" id="JRHA01000002">
    <property type="protein sequence ID" value="PQK09969.1"/>
    <property type="molecule type" value="Genomic_DNA"/>
</dbReference>
<protein>
    <submittedName>
        <fullName evidence="2">Uncharacterized protein</fullName>
    </submittedName>
</protein>
<organism evidence="2 3">
    <name type="scientific">Beauveria bassiana</name>
    <name type="common">White muscardine disease fungus</name>
    <name type="synonym">Tritirachium shiotae</name>
    <dbReference type="NCBI Taxonomy" id="176275"/>
    <lineage>
        <taxon>Eukaryota</taxon>
        <taxon>Fungi</taxon>
        <taxon>Dikarya</taxon>
        <taxon>Ascomycota</taxon>
        <taxon>Pezizomycotina</taxon>
        <taxon>Sordariomycetes</taxon>
        <taxon>Hypocreomycetidae</taxon>
        <taxon>Hypocreales</taxon>
        <taxon>Cordycipitaceae</taxon>
        <taxon>Beauveria</taxon>
    </lineage>
</organism>
<gene>
    <name evidence="2" type="ORF">BB8028_0002g02930</name>
</gene>
<feature type="region of interest" description="Disordered" evidence="1">
    <location>
        <begin position="77"/>
        <end position="169"/>
    </location>
</feature>
<evidence type="ECO:0000256" key="1">
    <source>
        <dbReference type="SAM" id="MobiDB-lite"/>
    </source>
</evidence>
<feature type="compositionally biased region" description="Basic residues" evidence="1">
    <location>
        <begin position="79"/>
        <end position="91"/>
    </location>
</feature>
<evidence type="ECO:0000313" key="3">
    <source>
        <dbReference type="Proteomes" id="UP000237441"/>
    </source>
</evidence>
<dbReference type="Proteomes" id="UP000237441">
    <property type="component" value="Unassembled WGS sequence"/>
</dbReference>
<feature type="compositionally biased region" description="Low complexity" evidence="1">
    <location>
        <begin position="147"/>
        <end position="156"/>
    </location>
</feature>
<sequence>MKLYETFFPTRTFFFYLSKLQRADFLQSYSPPLIIQGTRTHRGEKKIGPRKLLVLQATPPAKKITHLFTLLLNKENTAKAKKKKKKKKRKEKKECFADLPPHSPLLPRTLPPTKTVALVKPCSPRSKPGQRLRRRQQRRVLERVRRLPPQHLALATLPPPLEEERLRGP</sequence>
<feature type="compositionally biased region" description="Basic residues" evidence="1">
    <location>
        <begin position="128"/>
        <end position="138"/>
    </location>
</feature>
<dbReference type="AlphaFoldDB" id="A0A2S7Y1P9"/>
<name>A0A2S7Y1P9_BEABA</name>
<comment type="caution">
    <text evidence="2">The sequence shown here is derived from an EMBL/GenBank/DDBJ whole genome shotgun (WGS) entry which is preliminary data.</text>
</comment>